<feature type="transmembrane region" description="Helical" evidence="6">
    <location>
        <begin position="330"/>
        <end position="352"/>
    </location>
</feature>
<feature type="transmembrane region" description="Helical" evidence="6">
    <location>
        <begin position="387"/>
        <end position="406"/>
    </location>
</feature>
<evidence type="ECO:0000256" key="1">
    <source>
        <dbReference type="ARBA" id="ARBA00004651"/>
    </source>
</evidence>
<feature type="transmembrane region" description="Helical" evidence="6">
    <location>
        <begin position="359"/>
        <end position="381"/>
    </location>
</feature>
<proteinExistence type="predicted"/>
<feature type="transmembrane region" description="Helical" evidence="6">
    <location>
        <begin position="31"/>
        <end position="53"/>
    </location>
</feature>
<dbReference type="PANTHER" id="PTHR30250">
    <property type="entry name" value="PST FAMILY PREDICTED COLANIC ACID TRANSPORTER"/>
    <property type="match status" value="1"/>
</dbReference>
<sequence>MAGQLAATSLGFATLALNTNALGLEDLGRLILVQAAGEMALGLCSFGSWSMAVRFGASAINARDGAGLRAIWRFGLMLDALSAAAAALVVLGLFLLVPEWIGLSAETGRAGAIYAATLAVSFAGSSTGILRLCDAFRTVIAVEVAVAAMLCANAAVLSQLGAGIGSYLVGVSLITAIGPVTLNLLGWRRLRRVAATLDGPAAGTSYTPRDMLRFALGLSGVTIMSTLQNRAEFLIVGNLLGPAAGALFGVAYRFGALFSRFAEAGRQSVYPELGHMVAGGRFDQAVQVAFRLVRLAAVLAVPALGVLALWGGPLLSKLFGPAYAAAWPNMMLISAGMAVGTATFALDSLVVLRFGADRLFGISLIAFCTFIMAAVAGPLMLGTAGAGAGRLGYTLVLAGLSLRLILRGRAADRNRFTPDKDAP</sequence>
<dbReference type="PANTHER" id="PTHR30250:SF31">
    <property type="entry name" value="INNER MEMBRANE PROTEIN YGHQ"/>
    <property type="match status" value="1"/>
</dbReference>
<dbReference type="KEGG" id="rhp:LPB142_16220"/>
<feature type="transmembrane region" description="Helical" evidence="6">
    <location>
        <begin position="139"/>
        <end position="158"/>
    </location>
</feature>
<keyword evidence="5 6" id="KW-0472">Membrane</keyword>
<reference evidence="7 8" key="1">
    <citation type="submission" date="2016-10" db="EMBL/GenBank/DDBJ databases">
        <title>Rhodobacter sp. LPB0142, isolated from sea water.</title>
        <authorList>
            <person name="Kim E."/>
            <person name="Yi H."/>
        </authorList>
    </citation>
    <scope>NUCLEOTIDE SEQUENCE [LARGE SCALE GENOMIC DNA]</scope>
    <source>
        <strain evidence="7 8">LPB0142</strain>
    </source>
</reference>
<evidence type="ECO:0000256" key="3">
    <source>
        <dbReference type="ARBA" id="ARBA00022692"/>
    </source>
</evidence>
<feature type="transmembrane region" description="Helical" evidence="6">
    <location>
        <begin position="164"/>
        <end position="185"/>
    </location>
</feature>
<feature type="transmembrane region" description="Helical" evidence="6">
    <location>
        <begin position="292"/>
        <end position="310"/>
    </location>
</feature>
<dbReference type="GO" id="GO:0005886">
    <property type="term" value="C:plasma membrane"/>
    <property type="evidence" value="ECO:0007669"/>
    <property type="project" value="UniProtKB-SubCell"/>
</dbReference>
<gene>
    <name evidence="7" type="ORF">LPB142_16220</name>
</gene>
<organism evidence="7 8">
    <name type="scientific">Rhodobacter xanthinilyticus</name>
    <dbReference type="NCBI Taxonomy" id="1850250"/>
    <lineage>
        <taxon>Bacteria</taxon>
        <taxon>Pseudomonadati</taxon>
        <taxon>Pseudomonadota</taxon>
        <taxon>Alphaproteobacteria</taxon>
        <taxon>Rhodobacterales</taxon>
        <taxon>Rhodobacter group</taxon>
        <taxon>Rhodobacter</taxon>
    </lineage>
</organism>
<evidence type="ECO:0000313" key="8">
    <source>
        <dbReference type="Proteomes" id="UP000176562"/>
    </source>
</evidence>
<evidence type="ECO:0000256" key="2">
    <source>
        <dbReference type="ARBA" id="ARBA00022475"/>
    </source>
</evidence>
<evidence type="ECO:0008006" key="9">
    <source>
        <dbReference type="Google" id="ProtNLM"/>
    </source>
</evidence>
<name>A0A1D9MFR5_9RHOB</name>
<feature type="transmembrane region" description="Helical" evidence="6">
    <location>
        <begin position="74"/>
        <end position="97"/>
    </location>
</feature>
<evidence type="ECO:0000256" key="6">
    <source>
        <dbReference type="SAM" id="Phobius"/>
    </source>
</evidence>
<dbReference type="STRING" id="1850250.LPB142_16220"/>
<dbReference type="AlphaFoldDB" id="A0A1D9MFR5"/>
<accession>A0A1D9MFR5</accession>
<dbReference type="Proteomes" id="UP000176562">
    <property type="component" value="Chromosome"/>
</dbReference>
<evidence type="ECO:0000313" key="7">
    <source>
        <dbReference type="EMBL" id="AOZ70687.1"/>
    </source>
</evidence>
<evidence type="ECO:0000256" key="5">
    <source>
        <dbReference type="ARBA" id="ARBA00023136"/>
    </source>
</evidence>
<feature type="transmembrane region" description="Helical" evidence="6">
    <location>
        <begin position="112"/>
        <end position="132"/>
    </location>
</feature>
<evidence type="ECO:0000256" key="4">
    <source>
        <dbReference type="ARBA" id="ARBA00022989"/>
    </source>
</evidence>
<keyword evidence="3 6" id="KW-0812">Transmembrane</keyword>
<keyword evidence="4 6" id="KW-1133">Transmembrane helix</keyword>
<protein>
    <recommendedName>
        <fullName evidence="9">Polysaccharide biosynthesis protein</fullName>
    </recommendedName>
</protein>
<dbReference type="EMBL" id="CP017781">
    <property type="protein sequence ID" value="AOZ70687.1"/>
    <property type="molecule type" value="Genomic_DNA"/>
</dbReference>
<dbReference type="InterPro" id="IPR050833">
    <property type="entry name" value="Poly_Biosynth_Transport"/>
</dbReference>
<comment type="subcellular location">
    <subcellularLocation>
        <location evidence="1">Cell membrane</location>
        <topology evidence="1">Multi-pass membrane protein</topology>
    </subcellularLocation>
</comment>
<keyword evidence="2" id="KW-1003">Cell membrane</keyword>
<keyword evidence="8" id="KW-1185">Reference proteome</keyword>